<gene>
    <name evidence="1" type="ORF">KUCA_T00002091001</name>
</gene>
<protein>
    <submittedName>
        <fullName evidence="1">Uncharacterized protein</fullName>
    </submittedName>
</protein>
<accession>W6MV78</accession>
<dbReference type="Proteomes" id="UP000019384">
    <property type="component" value="Unassembled WGS sequence"/>
</dbReference>
<proteinExistence type="predicted"/>
<dbReference type="AlphaFoldDB" id="W6MV78"/>
<dbReference type="GeneID" id="34519516"/>
<dbReference type="RefSeq" id="XP_022458128.1">
    <property type="nucleotide sequence ID" value="XM_022604336.1"/>
</dbReference>
<organism evidence="1 2">
    <name type="scientific">Kuraishia capsulata CBS 1993</name>
    <dbReference type="NCBI Taxonomy" id="1382522"/>
    <lineage>
        <taxon>Eukaryota</taxon>
        <taxon>Fungi</taxon>
        <taxon>Dikarya</taxon>
        <taxon>Ascomycota</taxon>
        <taxon>Saccharomycotina</taxon>
        <taxon>Pichiomycetes</taxon>
        <taxon>Pichiales</taxon>
        <taxon>Pichiaceae</taxon>
        <taxon>Kuraishia</taxon>
    </lineage>
</organism>
<dbReference type="HOGENOM" id="CLU_2133878_0_0_1"/>
<reference evidence="1" key="2">
    <citation type="submission" date="2014-02" db="EMBL/GenBank/DDBJ databases">
        <title>Complete DNA sequence of /Kuraishia capsulata/ illustrates novel genomic features among budding yeasts (/Saccharomycotina/).</title>
        <authorList>
            <person name="Morales L."/>
            <person name="Noel B."/>
            <person name="Porcel B."/>
            <person name="Marcet-Houben M."/>
            <person name="Hullo M-F."/>
            <person name="Sacerdot C."/>
            <person name="Tekaia F."/>
            <person name="Leh-Louis V."/>
            <person name="Despons L."/>
            <person name="Khanna V."/>
            <person name="Aury J-M."/>
            <person name="Barbe V."/>
            <person name="Couloux A."/>
            <person name="Labadie K."/>
            <person name="Pelletier E."/>
            <person name="Souciet J-L."/>
            <person name="Boekhout T."/>
            <person name="Gabaldon T."/>
            <person name="Wincker P."/>
            <person name="Dujon B."/>
        </authorList>
    </citation>
    <scope>NUCLEOTIDE SEQUENCE</scope>
    <source>
        <strain evidence="1">CBS 1993</strain>
    </source>
</reference>
<evidence type="ECO:0000313" key="1">
    <source>
        <dbReference type="EMBL" id="CDK26120.1"/>
    </source>
</evidence>
<sequence length="113" mass="13040">MFSEPGLKHVVWKNKDVKMNMAGNLIETLDVNNENQALYICTTSDFPVEQIEDYVPVGDHNALERLQLVRCFYLSEIIECFDLFEEAKYVVIQDLEAVYKLGLARNYSEGMLV</sequence>
<evidence type="ECO:0000313" key="2">
    <source>
        <dbReference type="Proteomes" id="UP000019384"/>
    </source>
</evidence>
<keyword evidence="2" id="KW-1185">Reference proteome</keyword>
<reference evidence="1" key="1">
    <citation type="submission" date="2013-12" db="EMBL/GenBank/DDBJ databases">
        <authorList>
            <person name="Genoscope - CEA"/>
        </authorList>
    </citation>
    <scope>NUCLEOTIDE SEQUENCE</scope>
    <source>
        <strain evidence="1">CBS 1993</strain>
    </source>
</reference>
<dbReference type="EMBL" id="HG793126">
    <property type="protein sequence ID" value="CDK26120.1"/>
    <property type="molecule type" value="Genomic_DNA"/>
</dbReference>
<name>W6MV78_9ASCO</name>